<reference evidence="3" key="1">
    <citation type="submission" date="2020-02" db="EMBL/GenBank/DDBJ databases">
        <authorList>
            <person name="Meier V. D."/>
        </authorList>
    </citation>
    <scope>NUCLEOTIDE SEQUENCE</scope>
    <source>
        <strain evidence="3">AVDCRST_MAG46</strain>
    </source>
</reference>
<keyword evidence="3" id="KW-0830">Ubiquinone</keyword>
<name>A0A6J4KX61_9ACTN</name>
<dbReference type="InterPro" id="IPR001457">
    <property type="entry name" value="NADH_UbQ/plastoQ_OxRdtase_su6"/>
</dbReference>
<keyword evidence="2" id="KW-0874">Quinone</keyword>
<dbReference type="PANTHER" id="PTHR33269:SF17">
    <property type="entry name" value="NADH-UBIQUINONE OXIDOREDUCTASE CHAIN 6"/>
    <property type="match status" value="1"/>
</dbReference>
<dbReference type="GO" id="GO:0005886">
    <property type="term" value="C:plasma membrane"/>
    <property type="evidence" value="ECO:0007669"/>
    <property type="project" value="UniProtKB-SubCell"/>
</dbReference>
<comment type="function">
    <text evidence="2">NDH-1 shuttles electrons from NADH, via FMN and iron-sulfur (Fe-S) centers, to quinones in the respiratory chain. Couples the redox reaction to proton translocation (for every two electrons transferred, four hydrogen ions are translocated across the cytoplasmic membrane), and thus conserves the redox energy in a proton gradient.</text>
</comment>
<organism evidence="3">
    <name type="scientific">uncultured Nocardioidaceae bacterium</name>
    <dbReference type="NCBI Taxonomy" id="253824"/>
    <lineage>
        <taxon>Bacteria</taxon>
        <taxon>Bacillati</taxon>
        <taxon>Actinomycetota</taxon>
        <taxon>Actinomycetes</taxon>
        <taxon>Propionibacteriales</taxon>
        <taxon>Nocardioidaceae</taxon>
        <taxon>environmental samples</taxon>
    </lineage>
</organism>
<evidence type="ECO:0000256" key="1">
    <source>
        <dbReference type="ARBA" id="ARBA00005698"/>
    </source>
</evidence>
<dbReference type="Pfam" id="PF00499">
    <property type="entry name" value="Oxidored_q3"/>
    <property type="match status" value="1"/>
</dbReference>
<comment type="caution">
    <text evidence="2">Lacks conserved residue(s) required for the propagation of feature annotation.</text>
</comment>
<feature type="transmembrane region" description="Helical" evidence="2">
    <location>
        <begin position="56"/>
        <end position="75"/>
    </location>
</feature>
<keyword evidence="2" id="KW-1003">Cell membrane</keyword>
<comment type="similarity">
    <text evidence="1 2">Belongs to the complex I subunit 6 family.</text>
</comment>
<keyword evidence="2" id="KW-0812">Transmembrane</keyword>
<dbReference type="GO" id="GO:0008137">
    <property type="term" value="F:NADH dehydrogenase (ubiquinone) activity"/>
    <property type="evidence" value="ECO:0007669"/>
    <property type="project" value="UniProtKB-UniRule"/>
</dbReference>
<feature type="transmembrane region" description="Helical" evidence="2">
    <location>
        <begin position="28"/>
        <end position="49"/>
    </location>
</feature>
<comment type="subcellular location">
    <subcellularLocation>
        <location evidence="2">Cell membrane</location>
        <topology evidence="2">Multi-pass membrane protein</topology>
    </subcellularLocation>
</comment>
<dbReference type="Gene3D" id="1.20.120.1200">
    <property type="entry name" value="NADH-ubiquinone/plastoquinone oxidoreductase chain 6, subunit NuoJ"/>
    <property type="match status" value="1"/>
</dbReference>
<evidence type="ECO:0000313" key="3">
    <source>
        <dbReference type="EMBL" id="CAA9313606.1"/>
    </source>
</evidence>
<keyword evidence="2" id="KW-0472">Membrane</keyword>
<keyword evidence="2" id="KW-1133">Transmembrane helix</keyword>
<feature type="transmembrane region" description="Helical" evidence="2">
    <location>
        <begin position="95"/>
        <end position="116"/>
    </location>
</feature>
<dbReference type="EC" id="7.1.1.-" evidence="2"/>
<evidence type="ECO:0000256" key="2">
    <source>
        <dbReference type="RuleBase" id="RU004429"/>
    </source>
</evidence>
<keyword evidence="2" id="KW-0520">NAD</keyword>
<comment type="catalytic activity">
    <reaction evidence="2">
        <text>a quinone + NADH + 5 H(+)(in) = a quinol + NAD(+) + 4 H(+)(out)</text>
        <dbReference type="Rhea" id="RHEA:57888"/>
        <dbReference type="ChEBI" id="CHEBI:15378"/>
        <dbReference type="ChEBI" id="CHEBI:24646"/>
        <dbReference type="ChEBI" id="CHEBI:57540"/>
        <dbReference type="ChEBI" id="CHEBI:57945"/>
        <dbReference type="ChEBI" id="CHEBI:132124"/>
    </reaction>
</comment>
<dbReference type="AlphaFoldDB" id="A0A6J4KX61"/>
<keyword evidence="3" id="KW-0560">Oxidoreductase</keyword>
<dbReference type="GO" id="GO:0016491">
    <property type="term" value="F:oxidoreductase activity"/>
    <property type="evidence" value="ECO:0007669"/>
    <property type="project" value="UniProtKB-KW"/>
</dbReference>
<dbReference type="InterPro" id="IPR042106">
    <property type="entry name" value="Nuo/plastoQ_OxRdtase_6_NuoJ"/>
</dbReference>
<proteinExistence type="inferred from homology"/>
<protein>
    <recommendedName>
        <fullName evidence="2">NADH-quinone oxidoreductase subunit J</fullName>
        <ecNumber evidence="2">7.1.1.-</ecNumber>
    </recommendedName>
</protein>
<dbReference type="GO" id="GO:0048038">
    <property type="term" value="F:quinone binding"/>
    <property type="evidence" value="ECO:0007669"/>
    <property type="project" value="UniProtKB-UniRule"/>
</dbReference>
<feature type="transmembrane region" description="Helical" evidence="2">
    <location>
        <begin position="151"/>
        <end position="172"/>
    </location>
</feature>
<accession>A0A6J4KX61</accession>
<dbReference type="EMBL" id="CADCUD010000025">
    <property type="protein sequence ID" value="CAA9313606.1"/>
    <property type="molecule type" value="Genomic_DNA"/>
</dbReference>
<sequence length="194" mass="20173">MTAAIVVFWLLSALTVSSAVMVVTTPHLVHAALWLVVTLGSVAGCFLVLTAELVAWVQVLVYVGAVVVLLLFALMLTRAPTGAMSATSRNKPAALVASVATSGVLIAVLASGFHGLRIDLSETPSDPVTGNPVAQRVGDSRTIGEAIFTHWVLAFELLSVVLLAALIGAIVVSGRVRERDLPAAEPSDRARSVV</sequence>
<dbReference type="PANTHER" id="PTHR33269">
    <property type="entry name" value="NADH-UBIQUINONE OXIDOREDUCTASE CHAIN 6"/>
    <property type="match status" value="1"/>
</dbReference>
<gene>
    <name evidence="3" type="ORF">AVDCRST_MAG46-327</name>
</gene>